<keyword evidence="1" id="KW-0479">Metal-binding</keyword>
<keyword evidence="1" id="KW-0645">Protease</keyword>
<feature type="region of interest" description="Disordered" evidence="2">
    <location>
        <begin position="340"/>
        <end position="359"/>
    </location>
</feature>
<feature type="chain" id="PRO_5031587338" description="Metalloendopeptidase" evidence="1">
    <location>
        <begin position="21"/>
        <end position="383"/>
    </location>
</feature>
<dbReference type="InterPro" id="IPR001506">
    <property type="entry name" value="Peptidase_M12A"/>
</dbReference>
<dbReference type="EMBL" id="MU006575">
    <property type="protein sequence ID" value="KAF2746965.1"/>
    <property type="molecule type" value="Genomic_DNA"/>
</dbReference>
<keyword evidence="1" id="KW-0862">Zinc</keyword>
<keyword evidence="1" id="KW-0378">Hydrolase</keyword>
<dbReference type="SUPFAM" id="SSF55486">
    <property type="entry name" value="Metalloproteases ('zincins'), catalytic domain"/>
    <property type="match status" value="1"/>
</dbReference>
<dbReference type="GO" id="GO:0004222">
    <property type="term" value="F:metalloendopeptidase activity"/>
    <property type="evidence" value="ECO:0007669"/>
    <property type="project" value="UniProtKB-UniRule"/>
</dbReference>
<organism evidence="4 5">
    <name type="scientific">Sporormia fimetaria CBS 119925</name>
    <dbReference type="NCBI Taxonomy" id="1340428"/>
    <lineage>
        <taxon>Eukaryota</taxon>
        <taxon>Fungi</taxon>
        <taxon>Dikarya</taxon>
        <taxon>Ascomycota</taxon>
        <taxon>Pezizomycotina</taxon>
        <taxon>Dothideomycetes</taxon>
        <taxon>Pleosporomycetidae</taxon>
        <taxon>Pleosporales</taxon>
        <taxon>Sporormiaceae</taxon>
        <taxon>Sporormia</taxon>
    </lineage>
</organism>
<sequence>MGLLFLIFAAFKVFFNPVLGCQIPFNDVSLIGNATHSSDTLIEAAYRNGKLEGFFPNPATGWHDVVSNPLSYFDPWPPGVSQSGSRPLIVVKYCFADDAIYNLFPTLVRDAWNVWYLDSGLGIPSEQNGHRLWFNHAPLPDNTNKDNKSCYLKDGRFNTIFPPETVMILAQPYGRAGASSTTGYIPKSKNPIPYRHRMWLGAALATHPFGKSVIAHEIGHILGLIREHQRADRDHYVAFQCHNLRGYAEMKIQVEMHPKRPGDTIDLICYNPAVAKLYNFASADYTIGGLMQGTRFEFRTHGSVYDLDSIMHYGSTQFAQHWPEEVDSMPLVKWQARGPNFDPKGKVPTPKNADPIWEAQKPSRLDVERLKWLYPWDPRRPSK</sequence>
<protein>
    <recommendedName>
        <fullName evidence="1">Metalloendopeptidase</fullName>
        <ecNumber evidence="1">3.4.24.-</ecNumber>
    </recommendedName>
</protein>
<dbReference type="GO" id="GO:0006508">
    <property type="term" value="P:proteolysis"/>
    <property type="evidence" value="ECO:0007669"/>
    <property type="project" value="UniProtKB-KW"/>
</dbReference>
<dbReference type="Proteomes" id="UP000799440">
    <property type="component" value="Unassembled WGS sequence"/>
</dbReference>
<dbReference type="EC" id="3.4.24.-" evidence="1"/>
<proteinExistence type="predicted"/>
<keyword evidence="1" id="KW-0732">Signal</keyword>
<dbReference type="PANTHER" id="PTHR10127:SF850">
    <property type="entry name" value="METALLOENDOPEPTIDASE"/>
    <property type="match status" value="1"/>
</dbReference>
<dbReference type="Pfam" id="PF01400">
    <property type="entry name" value="Astacin"/>
    <property type="match status" value="1"/>
</dbReference>
<gene>
    <name evidence="4" type="ORF">M011DRAFT_458970</name>
</gene>
<evidence type="ECO:0000259" key="3">
    <source>
        <dbReference type="Pfam" id="PF01400"/>
    </source>
</evidence>
<dbReference type="Gene3D" id="3.40.390.10">
    <property type="entry name" value="Collagenase (Catalytic Domain)"/>
    <property type="match status" value="1"/>
</dbReference>
<evidence type="ECO:0000313" key="4">
    <source>
        <dbReference type="EMBL" id="KAF2746965.1"/>
    </source>
</evidence>
<comment type="cofactor">
    <cofactor evidence="1">
        <name>Zn(2+)</name>
        <dbReference type="ChEBI" id="CHEBI:29105"/>
    </cofactor>
    <text evidence="1">Binds 1 zinc ion per subunit.</text>
</comment>
<evidence type="ECO:0000313" key="5">
    <source>
        <dbReference type="Proteomes" id="UP000799440"/>
    </source>
</evidence>
<dbReference type="PRINTS" id="PR00480">
    <property type="entry name" value="ASTACIN"/>
</dbReference>
<dbReference type="AlphaFoldDB" id="A0A6A6V8W4"/>
<keyword evidence="1" id="KW-0482">Metalloprotease</keyword>
<keyword evidence="5" id="KW-1185">Reference proteome</keyword>
<reference evidence="4" key="1">
    <citation type="journal article" date="2020" name="Stud. Mycol.">
        <title>101 Dothideomycetes genomes: a test case for predicting lifestyles and emergence of pathogens.</title>
        <authorList>
            <person name="Haridas S."/>
            <person name="Albert R."/>
            <person name="Binder M."/>
            <person name="Bloem J."/>
            <person name="Labutti K."/>
            <person name="Salamov A."/>
            <person name="Andreopoulos B."/>
            <person name="Baker S."/>
            <person name="Barry K."/>
            <person name="Bills G."/>
            <person name="Bluhm B."/>
            <person name="Cannon C."/>
            <person name="Castanera R."/>
            <person name="Culley D."/>
            <person name="Daum C."/>
            <person name="Ezra D."/>
            <person name="Gonzalez J."/>
            <person name="Henrissat B."/>
            <person name="Kuo A."/>
            <person name="Liang C."/>
            <person name="Lipzen A."/>
            <person name="Lutzoni F."/>
            <person name="Magnuson J."/>
            <person name="Mondo S."/>
            <person name="Nolan M."/>
            <person name="Ohm R."/>
            <person name="Pangilinan J."/>
            <person name="Park H.-J."/>
            <person name="Ramirez L."/>
            <person name="Alfaro M."/>
            <person name="Sun H."/>
            <person name="Tritt A."/>
            <person name="Yoshinaga Y."/>
            <person name="Zwiers L.-H."/>
            <person name="Turgeon B."/>
            <person name="Goodwin S."/>
            <person name="Spatafora J."/>
            <person name="Crous P."/>
            <person name="Grigoriev I."/>
        </authorList>
    </citation>
    <scope>NUCLEOTIDE SEQUENCE</scope>
    <source>
        <strain evidence="4">CBS 119925</strain>
    </source>
</reference>
<dbReference type="GO" id="GO:0046872">
    <property type="term" value="F:metal ion binding"/>
    <property type="evidence" value="ECO:0007669"/>
    <property type="project" value="UniProtKB-KW"/>
</dbReference>
<evidence type="ECO:0000256" key="2">
    <source>
        <dbReference type="SAM" id="MobiDB-lite"/>
    </source>
</evidence>
<dbReference type="OrthoDB" id="291007at2759"/>
<feature type="signal peptide" evidence="1">
    <location>
        <begin position="1"/>
        <end position="20"/>
    </location>
</feature>
<dbReference type="InterPro" id="IPR024079">
    <property type="entry name" value="MetalloPept_cat_dom_sf"/>
</dbReference>
<name>A0A6A6V8W4_9PLEO</name>
<evidence type="ECO:0000256" key="1">
    <source>
        <dbReference type="RuleBase" id="RU361183"/>
    </source>
</evidence>
<feature type="domain" description="Peptidase M12A" evidence="3">
    <location>
        <begin position="211"/>
        <end position="251"/>
    </location>
</feature>
<dbReference type="PANTHER" id="PTHR10127">
    <property type="entry name" value="DISCOIDIN, CUB, EGF, LAMININ , AND ZINC METALLOPROTEASE DOMAIN CONTAINING"/>
    <property type="match status" value="1"/>
</dbReference>
<accession>A0A6A6V8W4</accession>